<accession>A0A4P7MZB0</accession>
<proteinExistence type="predicted"/>
<sequence length="45" mass="4662">MPPAAVVGPDPNPKNRSDVNVSHACSGGFPLHAAEEPVREVIEGL</sequence>
<name>A0A4P7MZB0_PYROR</name>
<gene>
    <name evidence="2" type="ORF">PoMZ_10191</name>
</gene>
<dbReference type="Proteomes" id="UP000294847">
    <property type="component" value="Chromosome 1"/>
</dbReference>
<feature type="region of interest" description="Disordered" evidence="1">
    <location>
        <begin position="1"/>
        <end position="20"/>
    </location>
</feature>
<organism evidence="2 3">
    <name type="scientific">Pyricularia oryzae</name>
    <name type="common">Rice blast fungus</name>
    <name type="synonym">Magnaporthe oryzae</name>
    <dbReference type="NCBI Taxonomy" id="318829"/>
    <lineage>
        <taxon>Eukaryota</taxon>
        <taxon>Fungi</taxon>
        <taxon>Dikarya</taxon>
        <taxon>Ascomycota</taxon>
        <taxon>Pezizomycotina</taxon>
        <taxon>Sordariomycetes</taxon>
        <taxon>Sordariomycetidae</taxon>
        <taxon>Magnaporthales</taxon>
        <taxon>Pyriculariaceae</taxon>
        <taxon>Pyricularia</taxon>
    </lineage>
</organism>
<evidence type="ECO:0000313" key="2">
    <source>
        <dbReference type="EMBL" id="QBZ54491.1"/>
    </source>
</evidence>
<protein>
    <submittedName>
        <fullName evidence="2">Uncharacterized protein</fullName>
    </submittedName>
</protein>
<evidence type="ECO:0000256" key="1">
    <source>
        <dbReference type="SAM" id="MobiDB-lite"/>
    </source>
</evidence>
<dbReference type="EMBL" id="CP034204">
    <property type="protein sequence ID" value="QBZ54491.1"/>
    <property type="molecule type" value="Genomic_DNA"/>
</dbReference>
<reference evidence="2 3" key="1">
    <citation type="journal article" date="2019" name="Mol. Biol. Evol.">
        <title>Blast fungal genomes show frequent chromosomal changes, gene gains and losses, and effector gene turnover.</title>
        <authorList>
            <person name="Gomez Luciano L.B."/>
            <person name="Jason Tsai I."/>
            <person name="Chuma I."/>
            <person name="Tosa Y."/>
            <person name="Chen Y.H."/>
            <person name="Li J.Y."/>
            <person name="Li M.Y."/>
            <person name="Jade Lu M.Y."/>
            <person name="Nakayashiki H."/>
            <person name="Li W.H."/>
        </authorList>
    </citation>
    <scope>NUCLEOTIDE SEQUENCE [LARGE SCALE GENOMIC DNA]</scope>
    <source>
        <strain evidence="2">MZ5-1-6</strain>
    </source>
</reference>
<dbReference type="AlphaFoldDB" id="A0A4P7MZB0"/>
<evidence type="ECO:0000313" key="3">
    <source>
        <dbReference type="Proteomes" id="UP000294847"/>
    </source>
</evidence>